<evidence type="ECO:0000256" key="1">
    <source>
        <dbReference type="SAM" id="MobiDB-lite"/>
    </source>
</evidence>
<gene>
    <name evidence="2" type="ORF">K491DRAFT_558718</name>
</gene>
<dbReference type="EMBL" id="MU004406">
    <property type="protein sequence ID" value="KAF2652262.1"/>
    <property type="molecule type" value="Genomic_DNA"/>
</dbReference>
<feature type="compositionally biased region" description="Polar residues" evidence="1">
    <location>
        <begin position="316"/>
        <end position="340"/>
    </location>
</feature>
<feature type="compositionally biased region" description="Polar residues" evidence="1">
    <location>
        <begin position="632"/>
        <end position="648"/>
    </location>
</feature>
<keyword evidence="3" id="KW-1185">Reference proteome</keyword>
<dbReference type="OrthoDB" id="5431013at2759"/>
<sequence>MADLGAIFSGVSRGSALTLHLYQIATESGPAADDLSRVAKSISNFSTAVKQVGTTIREDDSLPSAKAVEILNDLLGQYNMIMSEVELLLETASANAPKSDDSHGPIEVYQPSTAKSQRMQYLQAHLDTLKATVSVMQQTFYTAQAIIWGKLRPAISPQQADTAVTNEKAQLEALIIEQQMTLLSATHLYQPSRPDARLLMDRDSSMSVVARGDNTTQPADLHPYQNRFLTILDTTESKKHEWLPAVCGSAKSHVERLLDKWTRLRQFHEKISDEERHLEDQKRYTQQPSVESDGEEEIILGLGINDSRLLTPTPRRPSSIQPLFASPRSSVNSLASTDPTDYSPVSPRTSIASLPVEAAAAVEAKNQDDGLDLEIPWTLRTREYYWKCIDGKVKDSNTNLPSSSAFSDRNSWTEILASWVCAEAIQEARYSFKQGKQERQDGRRTKLETCFCIEQPLTFDQIQRLVERTVDIYRKNKPPTPEPSSRRTSFDRQPARHIKRDSVDRDRTPLASQHPPPPPLHRSTTAYNPQLPPPPPRTLDRTHSMPPGGPAFPTLGIPPQNASSHLHVSGPGSPYTNPQPFGAANVPANVNPYFAQPPSTLHPYPAPILPPQNPQMLDTRRSSYSFAMPQSPLRNSHSHLSSYSPRNSQGRHDYYSSASTTSDSDNAARSRSKSK</sequence>
<dbReference type="AlphaFoldDB" id="A0A6A6SXD8"/>
<reference evidence="2" key="1">
    <citation type="journal article" date="2020" name="Stud. Mycol.">
        <title>101 Dothideomycetes genomes: a test case for predicting lifestyles and emergence of pathogens.</title>
        <authorList>
            <person name="Haridas S."/>
            <person name="Albert R."/>
            <person name="Binder M."/>
            <person name="Bloem J."/>
            <person name="Labutti K."/>
            <person name="Salamov A."/>
            <person name="Andreopoulos B."/>
            <person name="Baker S."/>
            <person name="Barry K."/>
            <person name="Bills G."/>
            <person name="Bluhm B."/>
            <person name="Cannon C."/>
            <person name="Castanera R."/>
            <person name="Culley D."/>
            <person name="Daum C."/>
            <person name="Ezra D."/>
            <person name="Gonzalez J."/>
            <person name="Henrissat B."/>
            <person name="Kuo A."/>
            <person name="Liang C."/>
            <person name="Lipzen A."/>
            <person name="Lutzoni F."/>
            <person name="Magnuson J."/>
            <person name="Mondo S."/>
            <person name="Nolan M."/>
            <person name="Ohm R."/>
            <person name="Pangilinan J."/>
            <person name="Park H.-J."/>
            <person name="Ramirez L."/>
            <person name="Alfaro M."/>
            <person name="Sun H."/>
            <person name="Tritt A."/>
            <person name="Yoshinaga Y."/>
            <person name="Zwiers L.-H."/>
            <person name="Turgeon B."/>
            <person name="Goodwin S."/>
            <person name="Spatafora J."/>
            <person name="Crous P."/>
            <person name="Grigoriev I."/>
        </authorList>
    </citation>
    <scope>NUCLEOTIDE SEQUENCE</scope>
    <source>
        <strain evidence="2">CBS 122681</strain>
    </source>
</reference>
<proteinExistence type="predicted"/>
<name>A0A6A6SXD8_9PLEO</name>
<feature type="compositionally biased region" description="Basic and acidic residues" evidence="1">
    <location>
        <begin position="484"/>
        <end position="508"/>
    </location>
</feature>
<protein>
    <recommendedName>
        <fullName evidence="4">Fungal N-terminal domain-containing protein</fullName>
    </recommendedName>
</protein>
<feature type="region of interest" description="Disordered" evidence="1">
    <location>
        <begin position="472"/>
        <end position="583"/>
    </location>
</feature>
<accession>A0A6A6SXD8</accession>
<feature type="region of interest" description="Disordered" evidence="1">
    <location>
        <begin position="309"/>
        <end position="346"/>
    </location>
</feature>
<evidence type="ECO:0000313" key="2">
    <source>
        <dbReference type="EMBL" id="KAF2652262.1"/>
    </source>
</evidence>
<dbReference type="Proteomes" id="UP000799324">
    <property type="component" value="Unassembled WGS sequence"/>
</dbReference>
<feature type="non-terminal residue" evidence="2">
    <location>
        <position position="675"/>
    </location>
</feature>
<evidence type="ECO:0000313" key="3">
    <source>
        <dbReference type="Proteomes" id="UP000799324"/>
    </source>
</evidence>
<feature type="compositionally biased region" description="Low complexity" evidence="1">
    <location>
        <begin position="655"/>
        <end position="669"/>
    </location>
</feature>
<feature type="region of interest" description="Disordered" evidence="1">
    <location>
        <begin position="275"/>
        <end position="294"/>
    </location>
</feature>
<organism evidence="2 3">
    <name type="scientific">Lophiostoma macrostomum CBS 122681</name>
    <dbReference type="NCBI Taxonomy" id="1314788"/>
    <lineage>
        <taxon>Eukaryota</taxon>
        <taxon>Fungi</taxon>
        <taxon>Dikarya</taxon>
        <taxon>Ascomycota</taxon>
        <taxon>Pezizomycotina</taxon>
        <taxon>Dothideomycetes</taxon>
        <taxon>Pleosporomycetidae</taxon>
        <taxon>Pleosporales</taxon>
        <taxon>Lophiostomataceae</taxon>
        <taxon>Lophiostoma</taxon>
    </lineage>
</organism>
<feature type="region of interest" description="Disordered" evidence="1">
    <location>
        <begin position="627"/>
        <end position="675"/>
    </location>
</feature>
<evidence type="ECO:0008006" key="4">
    <source>
        <dbReference type="Google" id="ProtNLM"/>
    </source>
</evidence>